<feature type="compositionally biased region" description="Basic and acidic residues" evidence="1">
    <location>
        <begin position="248"/>
        <end position="262"/>
    </location>
</feature>
<comment type="caution">
    <text evidence="2">The sequence shown here is derived from an EMBL/GenBank/DDBJ whole genome shotgun (WGS) entry which is preliminary data.</text>
</comment>
<evidence type="ECO:0000256" key="1">
    <source>
        <dbReference type="SAM" id="MobiDB-lite"/>
    </source>
</evidence>
<keyword evidence="3" id="KW-1185">Reference proteome</keyword>
<feature type="compositionally biased region" description="Low complexity" evidence="1">
    <location>
        <begin position="276"/>
        <end position="288"/>
    </location>
</feature>
<evidence type="ECO:0008006" key="4">
    <source>
        <dbReference type="Google" id="ProtNLM"/>
    </source>
</evidence>
<feature type="region of interest" description="Disordered" evidence="1">
    <location>
        <begin position="225"/>
        <end position="336"/>
    </location>
</feature>
<reference evidence="2 3" key="1">
    <citation type="submission" date="2021-06" db="EMBL/GenBank/DDBJ databases">
        <title>Actinoplanes lichenicola sp. nov., and Actinoplanes ovalisporus sp. nov., isolated from lichen in Thailand.</title>
        <authorList>
            <person name="Saeng-In P."/>
            <person name="Kanchanasin P."/>
            <person name="Yuki M."/>
            <person name="Kudo T."/>
            <person name="Ohkuma M."/>
            <person name="Phongsopitanun W."/>
            <person name="Tanasupawat S."/>
        </authorList>
    </citation>
    <scope>NUCLEOTIDE SEQUENCE [LARGE SCALE GENOMIC DNA]</scope>
    <source>
        <strain evidence="2 3">NBRC 110975</strain>
    </source>
</reference>
<name>A0ABS5YP03_9ACTN</name>
<organism evidence="2 3">
    <name type="scientific">Paractinoplanes bogorensis</name>
    <dbReference type="NCBI Taxonomy" id="1610840"/>
    <lineage>
        <taxon>Bacteria</taxon>
        <taxon>Bacillati</taxon>
        <taxon>Actinomycetota</taxon>
        <taxon>Actinomycetes</taxon>
        <taxon>Micromonosporales</taxon>
        <taxon>Micromonosporaceae</taxon>
        <taxon>Paractinoplanes</taxon>
    </lineage>
</organism>
<evidence type="ECO:0000313" key="3">
    <source>
        <dbReference type="Proteomes" id="UP001519654"/>
    </source>
</evidence>
<evidence type="ECO:0000313" key="2">
    <source>
        <dbReference type="EMBL" id="MBU2665185.1"/>
    </source>
</evidence>
<proteinExistence type="predicted"/>
<gene>
    <name evidence="2" type="ORF">KOI35_16910</name>
</gene>
<feature type="compositionally biased region" description="Low complexity" evidence="1">
    <location>
        <begin position="295"/>
        <end position="311"/>
    </location>
</feature>
<dbReference type="EMBL" id="JAHKKG010000005">
    <property type="protein sequence ID" value="MBU2665185.1"/>
    <property type="molecule type" value="Genomic_DNA"/>
</dbReference>
<dbReference type="Proteomes" id="UP001519654">
    <property type="component" value="Unassembled WGS sequence"/>
</dbReference>
<dbReference type="RefSeq" id="WP_215788412.1">
    <property type="nucleotide sequence ID" value="NZ_JAHKKG010000005.1"/>
</dbReference>
<sequence>MSRTPGPTGAPPSAYRCGHAPQLFTLTLTAAVVVACRHDDTNAGFRPAALGSEQPVCGRTGARATDDWDYRAAVTDGGGLVPRNLRFGPRLVAQQISVPYFKLTVNDEKGKPGPVHTHTLIGQAKCTAEGSRPGVSATYRVEVAAPGDRQAASFSLGQSYEFDTELDRRCEPTGTAVRRRFWPTTTWAAVSGGTPPEGPADRSPITVNVMQRFAFDLDGASAAGCGERGAGCDQHREQGRRRPPSPPGRRDRGDPGRRDSRLGEMASGGPPGGGPSQRAARPGSITTTAPPPRAAPSASTRTVRGSRTGRPPRSPLLKRTNSAAVKPFPGGPASERYPAGSWAVPVPIEPGNPTDQGPYYLRVQAISGLKALNTDPLWSAAGGGVPRARVYDHTVRATGGLTDNPDRVMTLSYDRAKGPMWAAVVFDRQPEPDEMRATW</sequence>
<protein>
    <recommendedName>
        <fullName evidence="4">DUF1996 domain-containing protein</fullName>
    </recommendedName>
</protein>
<accession>A0ABS5YP03</accession>